<protein>
    <recommendedName>
        <fullName evidence="3">ABM domain-containing protein</fullName>
    </recommendedName>
</protein>
<evidence type="ECO:0000313" key="1">
    <source>
        <dbReference type="EMBL" id="KAK5537324.1"/>
    </source>
</evidence>
<dbReference type="Gene3D" id="3.30.70.100">
    <property type="match status" value="1"/>
</dbReference>
<dbReference type="Proteomes" id="UP001345827">
    <property type="component" value="Unassembled WGS sequence"/>
</dbReference>
<evidence type="ECO:0008006" key="3">
    <source>
        <dbReference type="Google" id="ProtNLM"/>
    </source>
</evidence>
<evidence type="ECO:0000313" key="2">
    <source>
        <dbReference type="Proteomes" id="UP001345827"/>
    </source>
</evidence>
<keyword evidence="2" id="KW-1185">Reference proteome</keyword>
<accession>A0AAV9Q6N4</accession>
<name>A0AAV9Q6N4_9PEZI</name>
<sequence>MSLPIVYPAVRGPGRLLEICSFRKSEIPESKFQEIFRGLMQKISTFDVARQNSYGTKEEDKRQAVLVADWTSAEDKDVFAATEQFESVKPIFGQIINTKDANWAWYDHLCHHLILPGAVAKTGQSTLYSVSQLIVPVAAQTEFAKALDIFIQTVDKGSYDFIVAGASREDDEVIVVLMGFPSAGVAEKTGSQLSEATKAFVKSATTYDVKLEKQY</sequence>
<reference evidence="1 2" key="1">
    <citation type="submission" date="2023-06" db="EMBL/GenBank/DDBJ databases">
        <title>Black Yeasts Isolated from many extreme environments.</title>
        <authorList>
            <person name="Coleine C."/>
            <person name="Stajich J.E."/>
            <person name="Selbmann L."/>
        </authorList>
    </citation>
    <scope>NUCLEOTIDE SEQUENCE [LARGE SCALE GENOMIC DNA]</scope>
    <source>
        <strain evidence="1 2">CCFEE 5887</strain>
    </source>
</reference>
<dbReference type="EMBL" id="JAXLQG010000007">
    <property type="protein sequence ID" value="KAK5537324.1"/>
    <property type="molecule type" value="Genomic_DNA"/>
</dbReference>
<comment type="caution">
    <text evidence="1">The sequence shown here is derived from an EMBL/GenBank/DDBJ whole genome shotgun (WGS) entry which is preliminary data.</text>
</comment>
<organism evidence="1 2">
    <name type="scientific">Vermiconidia calcicola</name>
    <dbReference type="NCBI Taxonomy" id="1690605"/>
    <lineage>
        <taxon>Eukaryota</taxon>
        <taxon>Fungi</taxon>
        <taxon>Dikarya</taxon>
        <taxon>Ascomycota</taxon>
        <taxon>Pezizomycotina</taxon>
        <taxon>Dothideomycetes</taxon>
        <taxon>Dothideomycetidae</taxon>
        <taxon>Mycosphaerellales</taxon>
        <taxon>Extremaceae</taxon>
        <taxon>Vermiconidia</taxon>
    </lineage>
</organism>
<gene>
    <name evidence="1" type="ORF">LTR25_004575</name>
</gene>
<proteinExistence type="predicted"/>
<dbReference type="AlphaFoldDB" id="A0AAV9Q6N4"/>